<feature type="transmembrane region" description="Helical" evidence="2">
    <location>
        <begin position="580"/>
        <end position="598"/>
    </location>
</feature>
<dbReference type="Pfam" id="PF19913">
    <property type="entry name" value="WCOB"/>
    <property type="match status" value="1"/>
</dbReference>
<feature type="domain" description="Wolframin cysteine-rich" evidence="5">
    <location>
        <begin position="622"/>
        <end position="727"/>
    </location>
</feature>
<reference evidence="6" key="1">
    <citation type="submission" date="2019-08" db="EMBL/GenBank/DDBJ databases">
        <title>The genome of the North American firefly Photinus pyralis.</title>
        <authorList>
            <consortium name="Photinus pyralis genome working group"/>
            <person name="Fallon T.R."/>
            <person name="Sander Lower S.E."/>
            <person name="Weng J.-K."/>
        </authorList>
    </citation>
    <scope>NUCLEOTIDE SEQUENCE</scope>
    <source>
        <strain evidence="6">TRF0915ILg1</strain>
        <tissue evidence="6">Whole body</tissue>
    </source>
</reference>
<dbReference type="GO" id="GO:0030968">
    <property type="term" value="P:endoplasmic reticulum unfolded protein response"/>
    <property type="evidence" value="ECO:0007669"/>
    <property type="project" value="TreeGrafter"/>
</dbReference>
<feature type="domain" description="Wolframin EF-hand" evidence="4">
    <location>
        <begin position="118"/>
        <end position="209"/>
    </location>
</feature>
<dbReference type="InterPro" id="IPR026209">
    <property type="entry name" value="Wolframin_fam"/>
</dbReference>
<feature type="domain" description="Wolframin OB-fold" evidence="3">
    <location>
        <begin position="728"/>
        <end position="850"/>
    </location>
</feature>
<gene>
    <name evidence="6" type="ORF">ILUMI_01088</name>
</gene>
<dbReference type="InterPro" id="IPR045458">
    <property type="entry name" value="Wolframin_Sel1-like_rpt"/>
</dbReference>
<feature type="transmembrane region" description="Helical" evidence="2">
    <location>
        <begin position="553"/>
        <end position="574"/>
    </location>
</feature>
<dbReference type="InterPro" id="IPR045400">
    <property type="entry name" value="Wolframin_Cys-rich"/>
</dbReference>
<feature type="transmembrane region" description="Helical" evidence="2">
    <location>
        <begin position="379"/>
        <end position="398"/>
    </location>
</feature>
<evidence type="ECO:0000259" key="3">
    <source>
        <dbReference type="Pfam" id="PF19913"/>
    </source>
</evidence>
<feature type="transmembrane region" description="Helical" evidence="2">
    <location>
        <begin position="446"/>
        <end position="474"/>
    </location>
</feature>
<proteinExistence type="predicted"/>
<keyword evidence="7" id="KW-1185">Reference proteome</keyword>
<keyword evidence="2" id="KW-0472">Membrane</keyword>
<keyword evidence="2" id="KW-1133">Transmembrane helix</keyword>
<dbReference type="AlphaFoldDB" id="A0A8K0DJ70"/>
<dbReference type="Gene3D" id="1.25.40.10">
    <property type="entry name" value="Tetratricopeptide repeat domain"/>
    <property type="match status" value="1"/>
</dbReference>
<dbReference type="PANTHER" id="PTHR13098">
    <property type="entry name" value="WOLFRAMIN"/>
    <property type="match status" value="1"/>
</dbReference>
<name>A0A8K0DJ70_IGNLU</name>
<accession>A0A8K0DJ70</accession>
<feature type="transmembrane region" description="Helical" evidence="2">
    <location>
        <begin position="410"/>
        <end position="426"/>
    </location>
</feature>
<dbReference type="InterPro" id="IPR011990">
    <property type="entry name" value="TPR-like_helical_dom_sf"/>
</dbReference>
<evidence type="ECO:0000313" key="7">
    <source>
        <dbReference type="Proteomes" id="UP000801492"/>
    </source>
</evidence>
<dbReference type="PRINTS" id="PR02060">
    <property type="entry name" value="WOLFFAMILY"/>
</dbReference>
<feature type="transmembrane region" description="Helical" evidence="2">
    <location>
        <begin position="292"/>
        <end position="315"/>
    </location>
</feature>
<feature type="transmembrane region" description="Helical" evidence="2">
    <location>
        <begin position="486"/>
        <end position="506"/>
    </location>
</feature>
<feature type="region of interest" description="Disordered" evidence="1">
    <location>
        <begin position="1"/>
        <end position="24"/>
    </location>
</feature>
<dbReference type="GO" id="GO:0005789">
    <property type="term" value="C:endoplasmic reticulum membrane"/>
    <property type="evidence" value="ECO:0007669"/>
    <property type="project" value="TreeGrafter"/>
</dbReference>
<evidence type="ECO:0000259" key="5">
    <source>
        <dbReference type="Pfam" id="PF20053"/>
    </source>
</evidence>
<feature type="transmembrane region" description="Helical" evidence="2">
    <location>
        <begin position="518"/>
        <end position="541"/>
    </location>
</feature>
<dbReference type="PANTHER" id="PTHR13098:SF3">
    <property type="entry name" value="WOLFRAMIN"/>
    <property type="match status" value="1"/>
</dbReference>
<evidence type="ECO:0000313" key="6">
    <source>
        <dbReference type="EMBL" id="KAF2905104.1"/>
    </source>
</evidence>
<protein>
    <recommendedName>
        <fullName evidence="8">Wolframin</fullName>
    </recommendedName>
</protein>
<feature type="transmembrane region" description="Helical" evidence="2">
    <location>
        <begin position="356"/>
        <end position="373"/>
    </location>
</feature>
<dbReference type="InterPro" id="IPR045461">
    <property type="entry name" value="Wolframin_OB_fold"/>
</dbReference>
<organism evidence="6 7">
    <name type="scientific">Ignelater luminosus</name>
    <name type="common">Cucubano</name>
    <name type="synonym">Pyrophorus luminosus</name>
    <dbReference type="NCBI Taxonomy" id="2038154"/>
    <lineage>
        <taxon>Eukaryota</taxon>
        <taxon>Metazoa</taxon>
        <taxon>Ecdysozoa</taxon>
        <taxon>Arthropoda</taxon>
        <taxon>Hexapoda</taxon>
        <taxon>Insecta</taxon>
        <taxon>Pterygota</taxon>
        <taxon>Neoptera</taxon>
        <taxon>Endopterygota</taxon>
        <taxon>Coleoptera</taxon>
        <taxon>Polyphaga</taxon>
        <taxon>Elateriformia</taxon>
        <taxon>Elateroidea</taxon>
        <taxon>Elateridae</taxon>
        <taxon>Agrypninae</taxon>
        <taxon>Pyrophorini</taxon>
        <taxon>Ignelater</taxon>
    </lineage>
</organism>
<sequence>MAGVVPTKRSTSGRKQWTLHDGPRGSLKRLRNQLANDGCAESQVVLAKQLLEEKCDLDIERQENDRLGVYWLIKSSEQGNLEATELLKKCFLKGKGITEHNYMDVKSCINMTQDEKLARKAAREMFARLSNGEDYITSQQLQKRMLEIEKDIKIHRVPDDGNGEPSNGELINNFEVSSDSEEEDWSQRPEQRNEKLTEEHVVAAAVDFSHGQLPIVNRVLCLTDPNLHALDHVPFVQRSILHPLLAFKILYYKLIKFLGRRPFYSYFPTIQRDIQLVFFMFLYSFVSSSSMIYFFPMVAYYVTFCVMVITTFQMLQMKRDFLDFRVWSNLFITYSGGSLNTSETEYQFIRNNLKPFAHFFLALLVNLIIYPIISDQWIPQSELTVIAFALTFMTLHCFMIKERGETFPDFLALLSFAVNVLAKYPYETDPVVTQGWRFLDLKVPTFASYIVGNGIEFCINFRVIFYMFIPVLFVRIASRQNWRGTYKFLIPHCVTLSWLQIVIINSQGATMFGLVRGTLALVGVVMFLPLAGLTTIILPAVALTKWLASTISLYSFCVFLVFASIGLGISWLFARTRFNQHIAFLQIILGVITFYFLLNSISIDNSISNNYSDSNTVRSITWDQYQNLCHQPAWESDSIAVTQMRCSKLANVQVEWEGYVNEIKISSITNTWKDIFDRLPTSLSHYFYCLYGNPIEADCENVQDLIEDDCLMLYDAIKSTQKCTLEKFNSYQFEISVRMHSGLWGKSAEIMLTASHHFKNFSLQLKPNDKIKFRGSLINYNSQGSTGILGGSKPHVLLEEIYCVACHNSKLTERKLKVQKILDLRKISSNFYLGIKFVLNILFCPIVVFK</sequence>
<dbReference type="GO" id="GO:0055074">
    <property type="term" value="P:calcium ion homeostasis"/>
    <property type="evidence" value="ECO:0007669"/>
    <property type="project" value="TreeGrafter"/>
</dbReference>
<dbReference type="Pfam" id="PF19914">
    <property type="entry name" value="WEF-hand"/>
    <property type="match status" value="1"/>
</dbReference>
<evidence type="ECO:0000256" key="1">
    <source>
        <dbReference type="SAM" id="MobiDB-lite"/>
    </source>
</evidence>
<evidence type="ECO:0008006" key="8">
    <source>
        <dbReference type="Google" id="ProtNLM"/>
    </source>
</evidence>
<dbReference type="Pfam" id="PF20053">
    <property type="entry name" value="WC-rich"/>
    <property type="match status" value="1"/>
</dbReference>
<dbReference type="OrthoDB" id="5865303at2759"/>
<keyword evidence="2" id="KW-0812">Transmembrane</keyword>
<dbReference type="Proteomes" id="UP000801492">
    <property type="component" value="Unassembled WGS sequence"/>
</dbReference>
<evidence type="ECO:0000259" key="4">
    <source>
        <dbReference type="Pfam" id="PF19914"/>
    </source>
</evidence>
<dbReference type="InterPro" id="IPR045460">
    <property type="entry name" value="Wolframin_EF-hand"/>
</dbReference>
<dbReference type="Pfam" id="PF20023">
    <property type="entry name" value="WSLR"/>
    <property type="match status" value="1"/>
</dbReference>
<evidence type="ECO:0000256" key="2">
    <source>
        <dbReference type="SAM" id="Phobius"/>
    </source>
</evidence>
<dbReference type="EMBL" id="VTPC01000605">
    <property type="protein sequence ID" value="KAF2905104.1"/>
    <property type="molecule type" value="Genomic_DNA"/>
</dbReference>
<comment type="caution">
    <text evidence="6">The sequence shown here is derived from an EMBL/GenBank/DDBJ whole genome shotgun (WGS) entry which is preliminary data.</text>
</comment>
<feature type="transmembrane region" description="Helical" evidence="2">
    <location>
        <begin position="830"/>
        <end position="849"/>
    </location>
</feature>